<dbReference type="InterPro" id="IPR004000">
    <property type="entry name" value="Actin"/>
</dbReference>
<organism evidence="2">
    <name type="scientific">Caenorhabditis brenneri</name>
    <name type="common">Nematode worm</name>
    <dbReference type="NCBI Taxonomy" id="135651"/>
    <lineage>
        <taxon>Eukaryota</taxon>
        <taxon>Metazoa</taxon>
        <taxon>Ecdysozoa</taxon>
        <taxon>Nematoda</taxon>
        <taxon>Chromadorea</taxon>
        <taxon>Rhabditida</taxon>
        <taxon>Rhabditina</taxon>
        <taxon>Rhabditomorpha</taxon>
        <taxon>Rhabditoidea</taxon>
        <taxon>Rhabditidae</taxon>
        <taxon>Peloderinae</taxon>
        <taxon>Caenorhabditis</taxon>
    </lineage>
</organism>
<dbReference type="Gene3D" id="3.30.420.40">
    <property type="match status" value="2"/>
</dbReference>
<evidence type="ECO:0000313" key="1">
    <source>
        <dbReference type="EMBL" id="EGT50014.1"/>
    </source>
</evidence>
<dbReference type="Pfam" id="PF00022">
    <property type="entry name" value="Actin"/>
    <property type="match status" value="1"/>
</dbReference>
<protein>
    <submittedName>
        <fullName evidence="1">Uncharacterized protein</fullName>
    </submittedName>
</protein>
<accession>G0PAW3</accession>
<proteinExistence type="predicted"/>
<reference evidence="2" key="1">
    <citation type="submission" date="2011-07" db="EMBL/GenBank/DDBJ databases">
        <authorList>
            <consortium name="Caenorhabditis brenneri Sequencing and Analysis Consortium"/>
            <person name="Wilson R.K."/>
        </authorList>
    </citation>
    <scope>NUCLEOTIDE SEQUENCE [LARGE SCALE GENOMIC DNA]</scope>
    <source>
        <strain evidence="2">PB2801</strain>
    </source>
</reference>
<evidence type="ECO:0000313" key="2">
    <source>
        <dbReference type="Proteomes" id="UP000008068"/>
    </source>
</evidence>
<keyword evidence="2" id="KW-1185">Reference proteome</keyword>
<dbReference type="AlphaFoldDB" id="G0PAW3"/>
<dbReference type="Proteomes" id="UP000008068">
    <property type="component" value="Unassembled WGS sequence"/>
</dbReference>
<dbReference type="STRING" id="135651.G0PAW3"/>
<dbReference type="SUPFAM" id="SSF53067">
    <property type="entry name" value="Actin-like ATPase domain"/>
    <property type="match status" value="1"/>
</dbReference>
<dbReference type="InParanoid" id="G0PAW3"/>
<dbReference type="InterPro" id="IPR010695">
    <property type="entry name" value="FAIM1"/>
</dbReference>
<dbReference type="OrthoDB" id="5132116at2759"/>
<sequence>MTSMDSTPQEIEASSDEGEVPLKKFEMTIEKEHRIFSYSVSVDGTALAEYLKKAHWRFRAWELEINGSKTTIFLHLHTCFLWYKGEKIGQPGTANGEEKIVQFSIGESTGSVKIQVVNSMTVRVAAAKDHKHSVWSGGSFIASLPKFQEICISKEEYEESGSSIIHRKCF</sequence>
<dbReference type="HOGENOM" id="CLU_1571984_0_0_1"/>
<dbReference type="Pfam" id="PF06905">
    <property type="entry name" value="FAIM1"/>
    <property type="match status" value="1"/>
</dbReference>
<dbReference type="GO" id="GO:0043066">
    <property type="term" value="P:negative regulation of apoptotic process"/>
    <property type="evidence" value="ECO:0007669"/>
    <property type="project" value="InterPro"/>
</dbReference>
<name>G0PAW3_CAEBE</name>
<gene>
    <name evidence="1" type="ORF">CAEBREN_23839</name>
</gene>
<dbReference type="eggNOG" id="KOG0676">
    <property type="taxonomic scope" value="Eukaryota"/>
</dbReference>
<dbReference type="InterPro" id="IPR043129">
    <property type="entry name" value="ATPase_NBD"/>
</dbReference>
<dbReference type="EMBL" id="GL380191">
    <property type="protein sequence ID" value="EGT50014.1"/>
    <property type="molecule type" value="Genomic_DNA"/>
</dbReference>